<evidence type="ECO:0000256" key="1">
    <source>
        <dbReference type="SAM" id="MobiDB-lite"/>
    </source>
</evidence>
<dbReference type="Proteomes" id="UP001500305">
    <property type="component" value="Unassembled WGS sequence"/>
</dbReference>
<accession>A0ABP5RLG6</accession>
<evidence type="ECO:0000313" key="2">
    <source>
        <dbReference type="EMBL" id="GAA2265945.1"/>
    </source>
</evidence>
<dbReference type="EMBL" id="BAAATR010000033">
    <property type="protein sequence ID" value="GAA2265945.1"/>
    <property type="molecule type" value="Genomic_DNA"/>
</dbReference>
<keyword evidence="3" id="KW-1185">Reference proteome</keyword>
<protein>
    <submittedName>
        <fullName evidence="2">Uncharacterized protein</fullName>
    </submittedName>
</protein>
<proteinExistence type="predicted"/>
<reference evidence="3" key="1">
    <citation type="journal article" date="2019" name="Int. J. Syst. Evol. Microbiol.">
        <title>The Global Catalogue of Microorganisms (GCM) 10K type strain sequencing project: providing services to taxonomists for standard genome sequencing and annotation.</title>
        <authorList>
            <consortium name="The Broad Institute Genomics Platform"/>
            <consortium name="The Broad Institute Genome Sequencing Center for Infectious Disease"/>
            <person name="Wu L."/>
            <person name="Ma J."/>
        </authorList>
    </citation>
    <scope>NUCLEOTIDE SEQUENCE [LARGE SCALE GENOMIC DNA]</scope>
    <source>
        <strain evidence="3">JCM 7356</strain>
    </source>
</reference>
<evidence type="ECO:0000313" key="3">
    <source>
        <dbReference type="Proteomes" id="UP001500305"/>
    </source>
</evidence>
<comment type="caution">
    <text evidence="2">The sequence shown here is derived from an EMBL/GenBank/DDBJ whole genome shotgun (WGS) entry which is preliminary data.</text>
</comment>
<feature type="compositionally biased region" description="Basic and acidic residues" evidence="1">
    <location>
        <begin position="36"/>
        <end position="47"/>
    </location>
</feature>
<organism evidence="2 3">
    <name type="scientific">Kitasatospora cystarginea</name>
    <dbReference type="NCBI Taxonomy" id="58350"/>
    <lineage>
        <taxon>Bacteria</taxon>
        <taxon>Bacillati</taxon>
        <taxon>Actinomycetota</taxon>
        <taxon>Actinomycetes</taxon>
        <taxon>Kitasatosporales</taxon>
        <taxon>Streptomycetaceae</taxon>
        <taxon>Kitasatospora</taxon>
    </lineage>
</organism>
<name>A0ABP5RLG6_9ACTN</name>
<feature type="region of interest" description="Disordered" evidence="1">
    <location>
        <begin position="1"/>
        <end position="114"/>
    </location>
</feature>
<gene>
    <name evidence="2" type="ORF">GCM10010430_58660</name>
</gene>
<sequence length="114" mass="12285">MHRRLLAAVTAPHARRHIPPGREPGGDAVVNGTDQGRGDRFGPRKNDEDDMGRGLLWPGLLSISPPSVPGRDPTSRRRVKEKPVQVPGAPRLFRVPALNGVSPRDAEKPLGGNP</sequence>